<keyword evidence="5 7" id="KW-0067">ATP-binding</keyword>
<comment type="subcellular location">
    <subcellularLocation>
        <location evidence="7">Mitochondrion matrix</location>
    </subcellularLocation>
</comment>
<dbReference type="eggNOG" id="KOG0787">
    <property type="taxonomic scope" value="Eukaryota"/>
</dbReference>
<sequence length="451" mass="50612">MSCLHRNPRRIILGVLGRKLNCLKTVTCLDGGRLYSTAAHFYQNRQLELYAARKTQRLSLRQLVFYGRSMNEERLIKSANYVRTELPVRIAHRIRDLQALPYVVVMQEGVAKVYELYWSAFEKFRQFPKIDTLEDNEVFCSFLRELLNEHASVIPNLSLGLSLSSPYLPPDQLDAVMRRMLVSRISRRVLAEHHIALSDAYAGRDKTPAGDRHVGIIFTGLSVERSVRKCARLLRELPHDFNGLSCGDMEWPEVIIDGHLDAKFSYIREHLEYITFELLKNSMQATVASHSRASSLPPIRVTIVAGADNIGMRISDQGGGLMNDQIKSPSDLFSFSHTRNAARMEISRLGGLRTIGASPGGMRATVDEQVIRWQQEVQQRAQKGPEISLGGDPEMEAGVGHHPRLGIGLPMCNIFATYFGGSLEPVSLDGWGTDVYLRLPKLGTNLEGIEV</sequence>
<dbReference type="InterPro" id="IPR036784">
    <property type="entry name" value="AK/P_DHK_N_sf"/>
</dbReference>
<evidence type="ECO:0000256" key="2">
    <source>
        <dbReference type="ARBA" id="ARBA00022679"/>
    </source>
</evidence>
<name>W4K5H7_HETIT</name>
<dbReference type="AlphaFoldDB" id="W4K5H7"/>
<proteinExistence type="inferred from homology"/>
<dbReference type="GO" id="GO:0005524">
    <property type="term" value="F:ATP binding"/>
    <property type="evidence" value="ECO:0007669"/>
    <property type="project" value="UniProtKB-UniRule"/>
</dbReference>
<evidence type="ECO:0000256" key="5">
    <source>
        <dbReference type="ARBA" id="ARBA00022840"/>
    </source>
</evidence>
<gene>
    <name evidence="9" type="ORF">HETIRDRAFT_45872</name>
</gene>
<evidence type="ECO:0000256" key="7">
    <source>
        <dbReference type="RuleBase" id="RU366032"/>
    </source>
</evidence>
<dbReference type="RefSeq" id="XP_009546933.1">
    <property type="nucleotide sequence ID" value="XM_009548638.1"/>
</dbReference>
<dbReference type="PANTHER" id="PTHR11947">
    <property type="entry name" value="PYRUVATE DEHYDROGENASE KINASE"/>
    <property type="match status" value="1"/>
</dbReference>
<dbReference type="STRING" id="747525.W4K5H7"/>
<dbReference type="Gene3D" id="3.30.565.10">
    <property type="entry name" value="Histidine kinase-like ATPase, C-terminal domain"/>
    <property type="match status" value="1"/>
</dbReference>
<keyword evidence="2 7" id="KW-0808">Transferase</keyword>
<evidence type="ECO:0000259" key="8">
    <source>
        <dbReference type="Pfam" id="PF10436"/>
    </source>
</evidence>
<evidence type="ECO:0000256" key="6">
    <source>
        <dbReference type="ARBA" id="ARBA00023128"/>
    </source>
</evidence>
<feature type="domain" description="Branched-chain alpha-ketoacid dehydrogenase kinase/Pyruvate dehydrogenase kinase N-terminal" evidence="8">
    <location>
        <begin position="57"/>
        <end position="217"/>
    </location>
</feature>
<dbReference type="GeneID" id="20676940"/>
<dbReference type="OrthoDB" id="3264224at2759"/>
<evidence type="ECO:0000313" key="9">
    <source>
        <dbReference type="EMBL" id="ETW81014.1"/>
    </source>
</evidence>
<dbReference type="GO" id="GO:0010906">
    <property type="term" value="P:regulation of glucose metabolic process"/>
    <property type="evidence" value="ECO:0007669"/>
    <property type="project" value="TreeGrafter"/>
</dbReference>
<dbReference type="PANTHER" id="PTHR11947:SF25">
    <property type="entry name" value="[PYRUVATE DEHYDROGENASE (ACETYL-TRANSFERRING)] KINASE 2, MITOCHONDRIAL"/>
    <property type="match status" value="1"/>
</dbReference>
<accession>W4K5H7</accession>
<comment type="similarity">
    <text evidence="1 7">Belongs to the PDK/BCKDK protein kinase family.</text>
</comment>
<dbReference type="GO" id="GO:0005759">
    <property type="term" value="C:mitochondrial matrix"/>
    <property type="evidence" value="ECO:0007669"/>
    <property type="project" value="UniProtKB-SubCell"/>
</dbReference>
<dbReference type="KEGG" id="hir:HETIRDRAFT_45872"/>
<keyword evidence="10" id="KW-1185">Reference proteome</keyword>
<dbReference type="InParanoid" id="W4K5H7"/>
<evidence type="ECO:0000256" key="1">
    <source>
        <dbReference type="ARBA" id="ARBA00006155"/>
    </source>
</evidence>
<dbReference type="SUPFAM" id="SSF55874">
    <property type="entry name" value="ATPase domain of HSP90 chaperone/DNA topoisomerase II/histidine kinase"/>
    <property type="match status" value="1"/>
</dbReference>
<evidence type="ECO:0000313" key="10">
    <source>
        <dbReference type="Proteomes" id="UP000030671"/>
    </source>
</evidence>
<dbReference type="EMBL" id="KI925459">
    <property type="protein sequence ID" value="ETW81014.1"/>
    <property type="molecule type" value="Genomic_DNA"/>
</dbReference>
<evidence type="ECO:0000256" key="4">
    <source>
        <dbReference type="ARBA" id="ARBA00022777"/>
    </source>
</evidence>
<reference evidence="9 10" key="1">
    <citation type="journal article" date="2012" name="New Phytol.">
        <title>Insight into trade-off between wood decay and parasitism from the genome of a fungal forest pathogen.</title>
        <authorList>
            <person name="Olson A."/>
            <person name="Aerts A."/>
            <person name="Asiegbu F."/>
            <person name="Belbahri L."/>
            <person name="Bouzid O."/>
            <person name="Broberg A."/>
            <person name="Canback B."/>
            <person name="Coutinho P.M."/>
            <person name="Cullen D."/>
            <person name="Dalman K."/>
            <person name="Deflorio G."/>
            <person name="van Diepen L.T."/>
            <person name="Dunand C."/>
            <person name="Duplessis S."/>
            <person name="Durling M."/>
            <person name="Gonthier P."/>
            <person name="Grimwood J."/>
            <person name="Fossdal C.G."/>
            <person name="Hansson D."/>
            <person name="Henrissat B."/>
            <person name="Hietala A."/>
            <person name="Himmelstrand K."/>
            <person name="Hoffmeister D."/>
            <person name="Hogberg N."/>
            <person name="James T.Y."/>
            <person name="Karlsson M."/>
            <person name="Kohler A."/>
            <person name="Kues U."/>
            <person name="Lee Y.H."/>
            <person name="Lin Y.C."/>
            <person name="Lind M."/>
            <person name="Lindquist E."/>
            <person name="Lombard V."/>
            <person name="Lucas S."/>
            <person name="Lunden K."/>
            <person name="Morin E."/>
            <person name="Murat C."/>
            <person name="Park J."/>
            <person name="Raffaello T."/>
            <person name="Rouze P."/>
            <person name="Salamov A."/>
            <person name="Schmutz J."/>
            <person name="Solheim H."/>
            <person name="Stahlberg J."/>
            <person name="Velez H."/>
            <person name="de Vries R.P."/>
            <person name="Wiebenga A."/>
            <person name="Woodward S."/>
            <person name="Yakovlev I."/>
            <person name="Garbelotto M."/>
            <person name="Martin F."/>
            <person name="Grigoriev I.V."/>
            <person name="Stenlid J."/>
        </authorList>
    </citation>
    <scope>NUCLEOTIDE SEQUENCE [LARGE SCALE GENOMIC DNA]</scope>
    <source>
        <strain evidence="9 10">TC 32-1</strain>
    </source>
</reference>
<dbReference type="Gene3D" id="1.20.140.20">
    <property type="entry name" value="Alpha-ketoacid/pyruvate dehydrogenase kinase, N-terminal domain"/>
    <property type="match status" value="1"/>
</dbReference>
<dbReference type="Proteomes" id="UP000030671">
    <property type="component" value="Unassembled WGS sequence"/>
</dbReference>
<organism evidence="9 10">
    <name type="scientific">Heterobasidion irregulare (strain TC 32-1)</name>
    <dbReference type="NCBI Taxonomy" id="747525"/>
    <lineage>
        <taxon>Eukaryota</taxon>
        <taxon>Fungi</taxon>
        <taxon>Dikarya</taxon>
        <taxon>Basidiomycota</taxon>
        <taxon>Agaricomycotina</taxon>
        <taxon>Agaricomycetes</taxon>
        <taxon>Russulales</taxon>
        <taxon>Bondarzewiaceae</taxon>
        <taxon>Heterobasidion</taxon>
        <taxon>Heterobasidion annosum species complex</taxon>
    </lineage>
</organism>
<keyword evidence="3 7" id="KW-0547">Nucleotide-binding</keyword>
<protein>
    <recommendedName>
        <fullName evidence="7">Protein-serine/threonine kinase</fullName>
        <ecNumber evidence="7">2.7.11.-</ecNumber>
    </recommendedName>
</protein>
<keyword evidence="6 7" id="KW-0496">Mitochondrion</keyword>
<dbReference type="Pfam" id="PF10436">
    <property type="entry name" value="BCDHK_Adom3"/>
    <property type="match status" value="1"/>
</dbReference>
<dbReference type="GO" id="GO:0004740">
    <property type="term" value="F:pyruvate dehydrogenase (acetyl-transferring) kinase activity"/>
    <property type="evidence" value="ECO:0007669"/>
    <property type="project" value="TreeGrafter"/>
</dbReference>
<dbReference type="InterPro" id="IPR036890">
    <property type="entry name" value="HATPase_C_sf"/>
</dbReference>
<dbReference type="SUPFAM" id="SSF69012">
    <property type="entry name" value="alpha-ketoacid dehydrogenase kinase, N-terminal domain"/>
    <property type="match status" value="1"/>
</dbReference>
<dbReference type="EC" id="2.7.11.-" evidence="7"/>
<dbReference type="InterPro" id="IPR018955">
    <property type="entry name" value="BCDHK/PDK_N"/>
</dbReference>
<keyword evidence="4 7" id="KW-0418">Kinase</keyword>
<dbReference type="HOGENOM" id="CLU_023861_0_1_1"/>
<dbReference type="InterPro" id="IPR039028">
    <property type="entry name" value="BCKD/PDK"/>
</dbReference>
<evidence type="ECO:0000256" key="3">
    <source>
        <dbReference type="ARBA" id="ARBA00022741"/>
    </source>
</evidence>